<comment type="caution">
    <text evidence="1">The sequence shown here is derived from an EMBL/GenBank/DDBJ whole genome shotgun (WGS) entry which is preliminary data.</text>
</comment>
<evidence type="ECO:0000313" key="2">
    <source>
        <dbReference type="Proteomes" id="UP000452235"/>
    </source>
</evidence>
<sequence length="197" mass="20038">MQLSSLLIPALAAVAAAQSTTVVSIFEAVADNPYLSYSTYTSLGGSIVGANAHATTYKIGCMSGAPKSVCRIDTPYEVIAGPTTLSYARTMPVEVYGVTVSVGQDVACSFTRTSESAVCTITADVKSGHISTAITSTQSFETDEIFYSPVTVTEGLSRLNAPQATGTSEGVAGAHRPLITAAPLGAAAALGAAAMLF</sequence>
<accession>A0A5M3YSC9</accession>
<dbReference type="AlphaFoldDB" id="A0A5M3YSC9"/>
<keyword evidence="2" id="KW-1185">Reference proteome</keyword>
<protein>
    <submittedName>
        <fullName evidence="1">Uncharacterized protein</fullName>
    </submittedName>
</protein>
<dbReference type="EMBL" id="BLJY01000003">
    <property type="protein sequence ID" value="GFF14635.1"/>
    <property type="molecule type" value="Genomic_DNA"/>
</dbReference>
<dbReference type="Proteomes" id="UP000452235">
    <property type="component" value="Unassembled WGS sequence"/>
</dbReference>
<proteinExistence type="predicted"/>
<dbReference type="OrthoDB" id="4991875at2759"/>
<reference evidence="1 2" key="1">
    <citation type="submission" date="2020-01" db="EMBL/GenBank/DDBJ databases">
        <title>Aspergillus terreus IFO 6365 whole genome shotgun sequence.</title>
        <authorList>
            <person name="Kanamasa S."/>
            <person name="Takahashi H."/>
        </authorList>
    </citation>
    <scope>NUCLEOTIDE SEQUENCE [LARGE SCALE GENOMIC DNA]</scope>
    <source>
        <strain evidence="1 2">IFO 6365</strain>
    </source>
</reference>
<evidence type="ECO:0000313" key="1">
    <source>
        <dbReference type="EMBL" id="GFF14635.1"/>
    </source>
</evidence>
<name>A0A5M3YSC9_ASPTE</name>
<dbReference type="PANTHER" id="PTHR40640:SF1">
    <property type="entry name" value="ANCHORED GLYCOPROTEIN, PUTATIVE (AFU_ORTHOLOGUE AFUA_8G04860)-RELATED"/>
    <property type="match status" value="1"/>
</dbReference>
<gene>
    <name evidence="1" type="ORF">ATEIFO6365_0003070100</name>
</gene>
<organism evidence="1 2">
    <name type="scientific">Aspergillus terreus</name>
    <dbReference type="NCBI Taxonomy" id="33178"/>
    <lineage>
        <taxon>Eukaryota</taxon>
        <taxon>Fungi</taxon>
        <taxon>Dikarya</taxon>
        <taxon>Ascomycota</taxon>
        <taxon>Pezizomycotina</taxon>
        <taxon>Eurotiomycetes</taxon>
        <taxon>Eurotiomycetidae</taxon>
        <taxon>Eurotiales</taxon>
        <taxon>Aspergillaceae</taxon>
        <taxon>Aspergillus</taxon>
        <taxon>Aspergillus subgen. Circumdati</taxon>
    </lineage>
</organism>
<dbReference type="PANTHER" id="PTHR40640">
    <property type="entry name" value="ANCHORED GLYCOPROTEIN, PUTATIVE (AFU_ORTHOLOGUE AFUA_8G04860)-RELATED"/>
    <property type="match status" value="1"/>
</dbReference>